<dbReference type="RefSeq" id="WP_081990381.1">
    <property type="nucleotide sequence ID" value="NZ_BBLT01000001.1"/>
</dbReference>
<dbReference type="InterPro" id="IPR013105">
    <property type="entry name" value="TPR_2"/>
</dbReference>
<dbReference type="PANTHER" id="PTHR44858:SF1">
    <property type="entry name" value="UDP-N-ACETYLGLUCOSAMINE--PEPTIDE N-ACETYLGLUCOSAMINYLTRANSFERASE SPINDLY-RELATED"/>
    <property type="match status" value="1"/>
</dbReference>
<dbReference type="Proteomes" id="UP000030185">
    <property type="component" value="Unassembled WGS sequence"/>
</dbReference>
<dbReference type="OrthoDB" id="9814069at2"/>
<keyword evidence="5" id="KW-1185">Reference proteome</keyword>
<evidence type="ECO:0000256" key="2">
    <source>
        <dbReference type="ARBA" id="ARBA00022803"/>
    </source>
</evidence>
<dbReference type="SMART" id="SM00028">
    <property type="entry name" value="TPR"/>
    <property type="match status" value="3"/>
</dbReference>
<dbReference type="Gene3D" id="1.25.40.10">
    <property type="entry name" value="Tetratricopeptide repeat domain"/>
    <property type="match status" value="2"/>
</dbReference>
<comment type="caution">
    <text evidence="4">The sequence shown here is derived from an EMBL/GenBank/DDBJ whole genome shotgun (WGS) entry which is preliminary data.</text>
</comment>
<dbReference type="eggNOG" id="COG0457">
    <property type="taxonomic scope" value="Bacteria"/>
</dbReference>
<dbReference type="InterPro" id="IPR050498">
    <property type="entry name" value="Ycf3"/>
</dbReference>
<gene>
    <name evidence="4" type="ORF">MYP_699</name>
</gene>
<sequence>MMDNIDEYSKEVFEAIIDYGYVVRFYNEFRKLNLALDSDPGSAELFFKRGSLYYDNYKYEEALKDFDKAILINSKYSSCYNSRGCLYGKMKRYEMAELDFTLAIKYSNNESKGIYFANRSACREDLKKYQLSIVDLKKAAGLGHKASIKKLKRRNIKFGEYREDEKYCPACQEKPCMCSSFNP</sequence>
<dbReference type="AlphaFoldDB" id="A0A098LAK8"/>
<keyword evidence="2 3" id="KW-0802">TPR repeat</keyword>
<dbReference type="PANTHER" id="PTHR44858">
    <property type="entry name" value="TETRATRICOPEPTIDE REPEAT PROTEIN 6"/>
    <property type="match status" value="1"/>
</dbReference>
<dbReference type="EMBL" id="BBLT01000001">
    <property type="protein sequence ID" value="GAL83472.1"/>
    <property type="molecule type" value="Genomic_DNA"/>
</dbReference>
<feature type="repeat" description="TPR" evidence="3">
    <location>
        <begin position="43"/>
        <end position="76"/>
    </location>
</feature>
<dbReference type="InterPro" id="IPR011990">
    <property type="entry name" value="TPR-like_helical_dom_sf"/>
</dbReference>
<evidence type="ECO:0000256" key="3">
    <source>
        <dbReference type="PROSITE-ProRule" id="PRU00339"/>
    </source>
</evidence>
<dbReference type="PROSITE" id="PS50005">
    <property type="entry name" value="TPR"/>
    <property type="match status" value="1"/>
</dbReference>
<dbReference type="Pfam" id="PF07719">
    <property type="entry name" value="TPR_2"/>
    <property type="match status" value="1"/>
</dbReference>
<dbReference type="SUPFAM" id="SSF48452">
    <property type="entry name" value="TPR-like"/>
    <property type="match status" value="1"/>
</dbReference>
<dbReference type="InterPro" id="IPR019734">
    <property type="entry name" value="TPR_rpt"/>
</dbReference>
<name>A0A098LAK8_9BACT</name>
<dbReference type="STRING" id="153721.MYP_699"/>
<reference evidence="4 5" key="1">
    <citation type="submission" date="2014-09" db="EMBL/GenBank/DDBJ databases">
        <title>Sporocytophaga myxococcoides PG-01 genome sequencing.</title>
        <authorList>
            <person name="Liu L."/>
            <person name="Gao P.J."/>
            <person name="Chen G.J."/>
            <person name="Wang L.S."/>
        </authorList>
    </citation>
    <scope>NUCLEOTIDE SEQUENCE [LARGE SCALE GENOMIC DNA]</scope>
    <source>
        <strain evidence="4 5">PG-01</strain>
    </source>
</reference>
<evidence type="ECO:0000313" key="5">
    <source>
        <dbReference type="Proteomes" id="UP000030185"/>
    </source>
</evidence>
<evidence type="ECO:0000256" key="1">
    <source>
        <dbReference type="ARBA" id="ARBA00022737"/>
    </source>
</evidence>
<keyword evidence="1" id="KW-0677">Repeat</keyword>
<evidence type="ECO:0000313" key="4">
    <source>
        <dbReference type="EMBL" id="GAL83472.1"/>
    </source>
</evidence>
<proteinExistence type="predicted"/>
<protein>
    <submittedName>
        <fullName evidence="4">Tetratricopeptide repeat family protein</fullName>
    </submittedName>
</protein>
<accession>A0A098LAK8</accession>
<organism evidence="4 5">
    <name type="scientific">Sporocytophaga myxococcoides</name>
    <dbReference type="NCBI Taxonomy" id="153721"/>
    <lineage>
        <taxon>Bacteria</taxon>
        <taxon>Pseudomonadati</taxon>
        <taxon>Bacteroidota</taxon>
        <taxon>Cytophagia</taxon>
        <taxon>Cytophagales</taxon>
        <taxon>Cytophagaceae</taxon>
        <taxon>Sporocytophaga</taxon>
    </lineage>
</organism>
<dbReference type="Pfam" id="PF13181">
    <property type="entry name" value="TPR_8"/>
    <property type="match status" value="1"/>
</dbReference>